<dbReference type="PANTHER" id="PTHR43606">
    <property type="entry name" value="PHOSPHATASE, PUTATIVE (AFU_ORTHOLOGUE AFUA_6G08710)-RELATED"/>
    <property type="match status" value="1"/>
</dbReference>
<evidence type="ECO:0000256" key="1">
    <source>
        <dbReference type="SAM" id="MobiDB-lite"/>
    </source>
</evidence>
<sequence>MFLDLPRALVGAAAAGSQGSTAAAAGPCAGFLHGVASGDPTPDSVVLWTRFTPQDNSTDQQVQWHMSTAANFTPSEAQVQGTASASPGADFTVKVNVGSLQPATRYFYYFTSGNYSSLLGTTRTAPAENAVATLRFAQMSCASWRWGYFNVYNMTSRVRDLDFIVFLGDWIYEYGNDEYPAAGKGVSGRAPLEPPTELATLADYRTRHRLFHTDPALVEMMRRAPIIAVWDDHDVAADNAWQNGSANPVDSVAYANRRCNGVQAYHEYMPIRGPNSTAAAGNNSSSSGNSSEVCGGLADIYRTFRFGSTMTLVMLEERVTARAEQYNYSTDPYMQISQLRSDFASSAKANVTWQVLGNTVVMGPLNTPDVESAVQDQGFLAQSLLDGILGVATSDLLEVVPASFGDSARVLVGTGRYHDPVIVDGWSGYQYERNQVLDILSSSATNPVVLSGDIHNAFVWRLTPDNATEPVAVEFTTASVTAPGVDLLAQKLPGDANQLLQVAERGLHISNNASMHYSNIRDRGAVYHTVSPSSWHADFSFVATAQQPISSFQCQAAFQLSAGAAGTVANASCTPRNELFFDLYGAGDPLNGTVSITSPALQGTNLTSCPTVLQQNQRGTTGSKQESGSGSGSDGILGTGINLLTSRSSRTAVPVWVALMCAAAAGALQLVLCM</sequence>
<dbReference type="InterPro" id="IPR052900">
    <property type="entry name" value="Phospholipid_Metab_Enz"/>
</dbReference>
<dbReference type="STRING" id="3088.A0A383WPE6"/>
<keyword evidence="2" id="KW-0812">Transmembrane</keyword>
<dbReference type="Pfam" id="PF09423">
    <property type="entry name" value="PhoD"/>
    <property type="match status" value="1"/>
</dbReference>
<reference evidence="5 6" key="1">
    <citation type="submission" date="2016-10" db="EMBL/GenBank/DDBJ databases">
        <authorList>
            <person name="Cai Z."/>
        </authorList>
    </citation>
    <scope>NUCLEOTIDE SEQUENCE [LARGE SCALE GENOMIC DNA]</scope>
</reference>
<feature type="domain" description="PhoD-like phosphatase metallophosphatase" evidence="3">
    <location>
        <begin position="136"/>
        <end position="539"/>
    </location>
</feature>
<dbReference type="InterPro" id="IPR032093">
    <property type="entry name" value="PhoD_N"/>
</dbReference>
<keyword evidence="6" id="KW-1185">Reference proteome</keyword>
<name>A0A383WPE6_TETOB</name>
<dbReference type="InterPro" id="IPR029052">
    <property type="entry name" value="Metallo-depent_PP-like"/>
</dbReference>
<dbReference type="PANTHER" id="PTHR43606:SF2">
    <property type="entry name" value="ALKALINE PHOSPHATASE FAMILY PROTEIN (AFU_ORTHOLOGUE AFUA_5G03860)"/>
    <property type="match status" value="1"/>
</dbReference>
<dbReference type="InterPro" id="IPR038607">
    <property type="entry name" value="PhoD-like_sf"/>
</dbReference>
<feature type="region of interest" description="Disordered" evidence="1">
    <location>
        <begin position="614"/>
        <end position="633"/>
    </location>
</feature>
<dbReference type="InterPro" id="IPR018946">
    <property type="entry name" value="PhoD-like_MPP"/>
</dbReference>
<proteinExistence type="predicted"/>
<dbReference type="Gene3D" id="2.60.40.380">
    <property type="entry name" value="Purple acid phosphatase-like, N-terminal"/>
    <property type="match status" value="1"/>
</dbReference>
<dbReference type="SUPFAM" id="SSF56300">
    <property type="entry name" value="Metallo-dependent phosphatases"/>
    <property type="match status" value="1"/>
</dbReference>
<evidence type="ECO:0008006" key="7">
    <source>
        <dbReference type="Google" id="ProtNLM"/>
    </source>
</evidence>
<gene>
    <name evidence="5" type="ORF">BQ4739_LOCUS18907</name>
</gene>
<organism evidence="5 6">
    <name type="scientific">Tetradesmus obliquus</name>
    <name type="common">Green alga</name>
    <name type="synonym">Acutodesmus obliquus</name>
    <dbReference type="NCBI Taxonomy" id="3088"/>
    <lineage>
        <taxon>Eukaryota</taxon>
        <taxon>Viridiplantae</taxon>
        <taxon>Chlorophyta</taxon>
        <taxon>core chlorophytes</taxon>
        <taxon>Chlorophyceae</taxon>
        <taxon>CS clade</taxon>
        <taxon>Sphaeropleales</taxon>
        <taxon>Scenedesmaceae</taxon>
        <taxon>Tetradesmus</taxon>
    </lineage>
</organism>
<dbReference type="EMBL" id="FNXT01001326">
    <property type="protein sequence ID" value="SZX78586.1"/>
    <property type="molecule type" value="Genomic_DNA"/>
</dbReference>
<dbReference type="Gene3D" id="3.60.21.70">
    <property type="entry name" value="PhoD-like phosphatase"/>
    <property type="match status" value="1"/>
</dbReference>
<keyword evidence="2" id="KW-0472">Membrane</keyword>
<protein>
    <recommendedName>
        <fullName evidence="7">PhoD-like phosphatase metallophosphatase domain-containing protein</fullName>
    </recommendedName>
</protein>
<evidence type="ECO:0000259" key="3">
    <source>
        <dbReference type="Pfam" id="PF09423"/>
    </source>
</evidence>
<feature type="domain" description="Phospholipase D N-terminal" evidence="4">
    <location>
        <begin position="33"/>
        <end position="124"/>
    </location>
</feature>
<evidence type="ECO:0000259" key="4">
    <source>
        <dbReference type="Pfam" id="PF16655"/>
    </source>
</evidence>
<evidence type="ECO:0000313" key="5">
    <source>
        <dbReference type="EMBL" id="SZX78586.1"/>
    </source>
</evidence>
<evidence type="ECO:0000313" key="6">
    <source>
        <dbReference type="Proteomes" id="UP000256970"/>
    </source>
</evidence>
<dbReference type="CDD" id="cd07389">
    <property type="entry name" value="MPP_PhoD"/>
    <property type="match status" value="1"/>
</dbReference>
<accession>A0A383WPE6</accession>
<keyword evidence="2" id="KW-1133">Transmembrane helix</keyword>
<feature type="compositionally biased region" description="Low complexity" evidence="1">
    <location>
        <begin position="619"/>
        <end position="628"/>
    </location>
</feature>
<dbReference type="Proteomes" id="UP000256970">
    <property type="component" value="Unassembled WGS sequence"/>
</dbReference>
<dbReference type="AlphaFoldDB" id="A0A383WPE6"/>
<feature type="transmembrane region" description="Helical" evidence="2">
    <location>
        <begin position="653"/>
        <end position="673"/>
    </location>
</feature>
<dbReference type="Pfam" id="PF16655">
    <property type="entry name" value="PhoD_N"/>
    <property type="match status" value="1"/>
</dbReference>
<evidence type="ECO:0000256" key="2">
    <source>
        <dbReference type="SAM" id="Phobius"/>
    </source>
</evidence>